<keyword evidence="1" id="KW-0378">Hydrolase</keyword>
<organism evidence="1 2">
    <name type="scientific">Acinetobacter lanii</name>
    <dbReference type="NCBI Taxonomy" id="2715163"/>
    <lineage>
        <taxon>Bacteria</taxon>
        <taxon>Pseudomonadati</taxon>
        <taxon>Pseudomonadota</taxon>
        <taxon>Gammaproteobacteria</taxon>
        <taxon>Moraxellales</taxon>
        <taxon>Moraxellaceae</taxon>
        <taxon>Acinetobacter</taxon>
    </lineage>
</organism>
<dbReference type="GO" id="GO:0016787">
    <property type="term" value="F:hydrolase activity"/>
    <property type="evidence" value="ECO:0007669"/>
    <property type="project" value="UniProtKB-KW"/>
</dbReference>
<sequence>MQSILMISGWGIGTQPLIPLQQNLIKHGYQVELINIFNIFETTALNKHLRLAEQFDVILGWSLGGQIATFLVDQLYKQTGKLKTLITLASNPRFVSSEDWNVGMEQMSFASLKESFEKDPVMTLKRFYYLVTQGSQTAKQDWQKLQNFIQLEDLLIQRYALEMWEKMNCVELLKKFSGQQLHVFFEQDGLVPHKVIDLIKLFDAQCLKLHSINGAHGYALFQPNLMSDKIINYLKQLSKSTVPI</sequence>
<reference evidence="1 2" key="1">
    <citation type="submission" date="2020-03" db="EMBL/GenBank/DDBJ databases">
        <authorList>
            <person name="Zhu W."/>
        </authorList>
    </citation>
    <scope>NUCLEOTIDE SEQUENCE [LARGE SCALE GENOMIC DNA]</scope>
    <source>
        <strain evidence="1 2">185</strain>
    </source>
</reference>
<dbReference type="AlphaFoldDB" id="A0A6G8S1U9"/>
<name>A0A6G8S1U9_9GAMM</name>
<dbReference type="EMBL" id="CP049916">
    <property type="protein sequence ID" value="QIO08111.1"/>
    <property type="molecule type" value="Genomic_DNA"/>
</dbReference>
<keyword evidence="2" id="KW-1185">Reference proteome</keyword>
<evidence type="ECO:0000313" key="1">
    <source>
        <dbReference type="EMBL" id="QIO08111.1"/>
    </source>
</evidence>
<proteinExistence type="predicted"/>
<dbReference type="Gene3D" id="3.40.50.1820">
    <property type="entry name" value="alpha/beta hydrolase"/>
    <property type="match status" value="1"/>
</dbReference>
<dbReference type="InterPro" id="IPR029058">
    <property type="entry name" value="AB_hydrolase_fold"/>
</dbReference>
<dbReference type="RefSeq" id="WP_166322551.1">
    <property type="nucleotide sequence ID" value="NZ_CP049916.1"/>
</dbReference>
<dbReference type="KEGG" id="alj:G8D99_03095"/>
<protein>
    <submittedName>
        <fullName evidence="1">Hydrolase</fullName>
    </submittedName>
</protein>
<dbReference type="SUPFAM" id="SSF53474">
    <property type="entry name" value="alpha/beta-Hydrolases"/>
    <property type="match status" value="1"/>
</dbReference>
<dbReference type="Proteomes" id="UP000501939">
    <property type="component" value="Chromosome"/>
</dbReference>
<accession>A0A6G8S1U9</accession>
<evidence type="ECO:0000313" key="2">
    <source>
        <dbReference type="Proteomes" id="UP000501939"/>
    </source>
</evidence>
<gene>
    <name evidence="1" type="ORF">G8D99_03095</name>
</gene>